<organism evidence="1 2">
    <name type="scientific">Artemisia annua</name>
    <name type="common">Sweet wormwood</name>
    <dbReference type="NCBI Taxonomy" id="35608"/>
    <lineage>
        <taxon>Eukaryota</taxon>
        <taxon>Viridiplantae</taxon>
        <taxon>Streptophyta</taxon>
        <taxon>Embryophyta</taxon>
        <taxon>Tracheophyta</taxon>
        <taxon>Spermatophyta</taxon>
        <taxon>Magnoliopsida</taxon>
        <taxon>eudicotyledons</taxon>
        <taxon>Gunneridae</taxon>
        <taxon>Pentapetalae</taxon>
        <taxon>asterids</taxon>
        <taxon>campanulids</taxon>
        <taxon>Asterales</taxon>
        <taxon>Asteraceae</taxon>
        <taxon>Asteroideae</taxon>
        <taxon>Anthemideae</taxon>
        <taxon>Artemisiinae</taxon>
        <taxon>Artemisia</taxon>
    </lineage>
</organism>
<name>A0A2U1PIZ8_ARTAN</name>
<comment type="caution">
    <text evidence="1">The sequence shown here is derived from an EMBL/GenBank/DDBJ whole genome shotgun (WGS) entry which is preliminary data.</text>
</comment>
<accession>A0A2U1PIZ8</accession>
<dbReference type="Proteomes" id="UP000245207">
    <property type="component" value="Unassembled WGS sequence"/>
</dbReference>
<protein>
    <submittedName>
        <fullName evidence="1">Uncharacterized protein</fullName>
    </submittedName>
</protein>
<gene>
    <name evidence="1" type="ORF">CTI12_AA147560</name>
</gene>
<dbReference type="EMBL" id="PKPP01001091">
    <property type="protein sequence ID" value="PWA85735.1"/>
    <property type="molecule type" value="Genomic_DNA"/>
</dbReference>
<sequence length="187" mass="21101">MANLFGKNRERSSPIPNLHQLYARIFYAFEELVDDIGVKGAVAGYYYRIPSETLDVGLYPLRSDEDVMQMLDLIPTHREIEVYVELKRRRPKKSRKCKITDEVPMEPSIDPTIDVVQADTSFDGTNGQSPVPMIAGQEQQAEDEAHIIDEVLDGTDTSSAQPHLVLIVACFPQSQIKTIFFAGFRKV</sequence>
<reference evidence="1 2" key="1">
    <citation type="journal article" date="2018" name="Mol. Plant">
        <title>The genome of Artemisia annua provides insight into the evolution of Asteraceae family and artemisinin biosynthesis.</title>
        <authorList>
            <person name="Shen Q."/>
            <person name="Zhang L."/>
            <person name="Liao Z."/>
            <person name="Wang S."/>
            <person name="Yan T."/>
            <person name="Shi P."/>
            <person name="Liu M."/>
            <person name="Fu X."/>
            <person name="Pan Q."/>
            <person name="Wang Y."/>
            <person name="Lv Z."/>
            <person name="Lu X."/>
            <person name="Zhang F."/>
            <person name="Jiang W."/>
            <person name="Ma Y."/>
            <person name="Chen M."/>
            <person name="Hao X."/>
            <person name="Li L."/>
            <person name="Tang Y."/>
            <person name="Lv G."/>
            <person name="Zhou Y."/>
            <person name="Sun X."/>
            <person name="Brodelius P.E."/>
            <person name="Rose J.K.C."/>
            <person name="Tang K."/>
        </authorList>
    </citation>
    <scope>NUCLEOTIDE SEQUENCE [LARGE SCALE GENOMIC DNA]</scope>
    <source>
        <strain evidence="2">cv. Huhao1</strain>
        <tissue evidence="1">Leaf</tissue>
    </source>
</reference>
<evidence type="ECO:0000313" key="1">
    <source>
        <dbReference type="EMBL" id="PWA85735.1"/>
    </source>
</evidence>
<dbReference type="AlphaFoldDB" id="A0A2U1PIZ8"/>
<evidence type="ECO:0000313" key="2">
    <source>
        <dbReference type="Proteomes" id="UP000245207"/>
    </source>
</evidence>
<proteinExistence type="predicted"/>
<keyword evidence="2" id="KW-1185">Reference proteome</keyword>